<dbReference type="InterPro" id="IPR029479">
    <property type="entry name" value="Nitroreductase"/>
</dbReference>
<dbReference type="GO" id="GO:0016491">
    <property type="term" value="F:oxidoreductase activity"/>
    <property type="evidence" value="ECO:0007669"/>
    <property type="project" value="UniProtKB-KW"/>
</dbReference>
<dbReference type="OrthoDB" id="9802510at2"/>
<dbReference type="PANTHER" id="PTHR43673:SF10">
    <property type="entry name" value="NADH DEHYDROGENASE_NAD(P)H NITROREDUCTASE XCC3605-RELATED"/>
    <property type="match status" value="1"/>
</dbReference>
<dbReference type="InterPro" id="IPR000415">
    <property type="entry name" value="Nitroreductase-like"/>
</dbReference>
<reference evidence="4 5" key="1">
    <citation type="submission" date="2017-11" db="EMBL/GenBank/DDBJ databases">
        <title>Complete genome sequence of Sphingomonas sp. Strain Cra20, a psychrotolerant potential plant growth promoting rhizobacteria.</title>
        <authorList>
            <person name="Luo Y."/>
        </authorList>
    </citation>
    <scope>NUCLEOTIDE SEQUENCE [LARGE SCALE GENOMIC DNA]</scope>
    <source>
        <strain evidence="4 5">Cra20</strain>
    </source>
</reference>
<evidence type="ECO:0000313" key="4">
    <source>
        <dbReference type="EMBL" id="ATY31544.1"/>
    </source>
</evidence>
<sequence length="202" mass="21944">MARTPDHPVEPLFVDRWSPRSFTGEPVPDAVLASAFEAARWAPSASNVQPWRFLIARHGDAHWDIFVSLLAPRNALWASRASALIVVLSELKLERRGAIVDNDSHSFDAGAAWTNFAHQALLLGWHTHGIGGFNRDAAREKLAVPGDFAIETIVALGRQGALDTLHADFHAGESPSTRRPIAETVFAGRLGQPAFASERDAA</sequence>
<feature type="domain" description="Nitroreductase" evidence="3">
    <location>
        <begin position="15"/>
        <end position="157"/>
    </location>
</feature>
<keyword evidence="2" id="KW-0560">Oxidoreductase</keyword>
<organism evidence="4 5">
    <name type="scientific">Sphingomonas psychrotolerans</name>
    <dbReference type="NCBI Taxonomy" id="1327635"/>
    <lineage>
        <taxon>Bacteria</taxon>
        <taxon>Pseudomonadati</taxon>
        <taxon>Pseudomonadota</taxon>
        <taxon>Alphaproteobacteria</taxon>
        <taxon>Sphingomonadales</taxon>
        <taxon>Sphingomonadaceae</taxon>
        <taxon>Sphingomonas</taxon>
    </lineage>
</organism>
<dbReference type="CDD" id="cd02138">
    <property type="entry name" value="TdsD-like"/>
    <property type="match status" value="1"/>
</dbReference>
<evidence type="ECO:0000256" key="1">
    <source>
        <dbReference type="ARBA" id="ARBA00007118"/>
    </source>
</evidence>
<dbReference type="Proteomes" id="UP000229081">
    <property type="component" value="Chromosome"/>
</dbReference>
<evidence type="ECO:0000256" key="2">
    <source>
        <dbReference type="ARBA" id="ARBA00023002"/>
    </source>
</evidence>
<dbReference type="EMBL" id="CP024923">
    <property type="protein sequence ID" value="ATY31544.1"/>
    <property type="molecule type" value="Genomic_DNA"/>
</dbReference>
<dbReference type="Pfam" id="PF00881">
    <property type="entry name" value="Nitroreductase"/>
    <property type="match status" value="1"/>
</dbReference>
<evidence type="ECO:0000259" key="3">
    <source>
        <dbReference type="Pfam" id="PF00881"/>
    </source>
</evidence>
<dbReference type="SUPFAM" id="SSF55469">
    <property type="entry name" value="FMN-dependent nitroreductase-like"/>
    <property type="match status" value="1"/>
</dbReference>
<name>A0A2K8MF01_9SPHN</name>
<proteinExistence type="inferred from homology"/>
<accession>A0A2K8MF01</accession>
<dbReference type="RefSeq" id="WP_100281353.1">
    <property type="nucleotide sequence ID" value="NZ_CP024923.1"/>
</dbReference>
<dbReference type="PANTHER" id="PTHR43673">
    <property type="entry name" value="NAD(P)H NITROREDUCTASE YDGI-RELATED"/>
    <property type="match status" value="1"/>
</dbReference>
<comment type="similarity">
    <text evidence="1">Belongs to the nitroreductase family.</text>
</comment>
<dbReference type="Gene3D" id="3.40.109.10">
    <property type="entry name" value="NADH Oxidase"/>
    <property type="match status" value="1"/>
</dbReference>
<dbReference type="KEGG" id="sphc:CVN68_05765"/>
<keyword evidence="5" id="KW-1185">Reference proteome</keyword>
<gene>
    <name evidence="4" type="ORF">CVN68_05765</name>
</gene>
<evidence type="ECO:0000313" key="5">
    <source>
        <dbReference type="Proteomes" id="UP000229081"/>
    </source>
</evidence>
<protein>
    <submittedName>
        <fullName evidence="4">Nitroreductase</fullName>
    </submittedName>
</protein>
<dbReference type="AlphaFoldDB" id="A0A2K8MF01"/>